<dbReference type="InterPro" id="IPR027417">
    <property type="entry name" value="P-loop_NTPase"/>
</dbReference>
<reference evidence="9" key="1">
    <citation type="submission" date="2017-04" db="EMBL/GenBank/DDBJ databases">
        <title>Comparative genomics and description of representatives of a novel lineage of planctomycetes thriving in anoxic sediments.</title>
        <authorList>
            <person name="Spring S."/>
            <person name="Bunk B."/>
            <person name="Sproer C."/>
        </authorList>
    </citation>
    <scope>NUCLEOTIDE SEQUENCE [LARGE SCALE GENOMIC DNA]</scope>
    <source>
        <strain evidence="9">ST-PulAB-D4</strain>
    </source>
</reference>
<evidence type="ECO:0000256" key="3">
    <source>
        <dbReference type="ARBA" id="ARBA00022490"/>
    </source>
</evidence>
<dbReference type="Pfam" id="PF02562">
    <property type="entry name" value="PhoH"/>
    <property type="match status" value="1"/>
</dbReference>
<keyword evidence="9" id="KW-1185">Reference proteome</keyword>
<name>A0A1W6LN69_9BACT</name>
<gene>
    <name evidence="8" type="primary">ybeZ</name>
    <name evidence="8" type="ORF">STSP1_01602</name>
</gene>
<evidence type="ECO:0000313" key="8">
    <source>
        <dbReference type="EMBL" id="ARN57204.1"/>
    </source>
</evidence>
<evidence type="ECO:0000256" key="4">
    <source>
        <dbReference type="ARBA" id="ARBA00022741"/>
    </source>
</evidence>
<evidence type="ECO:0000259" key="7">
    <source>
        <dbReference type="Pfam" id="PF02562"/>
    </source>
</evidence>
<dbReference type="KEGG" id="pbp:STSP1_01602"/>
<evidence type="ECO:0000256" key="2">
    <source>
        <dbReference type="ARBA" id="ARBA00010393"/>
    </source>
</evidence>
<dbReference type="GO" id="GO:0005829">
    <property type="term" value="C:cytosol"/>
    <property type="evidence" value="ECO:0007669"/>
    <property type="project" value="TreeGrafter"/>
</dbReference>
<dbReference type="InterPro" id="IPR051451">
    <property type="entry name" value="PhoH2-like"/>
</dbReference>
<dbReference type="SUPFAM" id="SSF52540">
    <property type="entry name" value="P-loop containing nucleoside triphosphate hydrolases"/>
    <property type="match status" value="1"/>
</dbReference>
<evidence type="ECO:0000256" key="5">
    <source>
        <dbReference type="ARBA" id="ARBA00022840"/>
    </source>
</evidence>
<feature type="domain" description="PhoH-like protein" evidence="7">
    <location>
        <begin position="104"/>
        <end position="307"/>
    </location>
</feature>
<dbReference type="SUPFAM" id="SSF54791">
    <property type="entry name" value="Eukaryotic type KH-domain (KH-domain type I)"/>
    <property type="match status" value="1"/>
</dbReference>
<accession>A0A1W6LN69</accession>
<keyword evidence="4" id="KW-0547">Nucleotide-binding</keyword>
<dbReference type="InterPro" id="IPR036612">
    <property type="entry name" value="KH_dom_type_1_sf"/>
</dbReference>
<dbReference type="PANTHER" id="PTHR30473:SF1">
    <property type="entry name" value="PHOH-LIKE PROTEIN"/>
    <property type="match status" value="1"/>
</dbReference>
<evidence type="ECO:0000256" key="1">
    <source>
        <dbReference type="ARBA" id="ARBA00004496"/>
    </source>
</evidence>
<proteinExistence type="inferred from homology"/>
<organism evidence="8 9">
    <name type="scientific">Sedimentisphaera salicampi</name>
    <dbReference type="NCBI Taxonomy" id="1941349"/>
    <lineage>
        <taxon>Bacteria</taxon>
        <taxon>Pseudomonadati</taxon>
        <taxon>Planctomycetota</taxon>
        <taxon>Phycisphaerae</taxon>
        <taxon>Sedimentisphaerales</taxon>
        <taxon>Sedimentisphaeraceae</taxon>
        <taxon>Sedimentisphaera</taxon>
    </lineage>
</organism>
<dbReference type="RefSeq" id="WP_085755868.1">
    <property type="nucleotide sequence ID" value="NZ_CP021023.1"/>
</dbReference>
<dbReference type="Gene3D" id="3.30.1370.10">
    <property type="entry name" value="K Homology domain, type 1"/>
    <property type="match status" value="1"/>
</dbReference>
<dbReference type="GO" id="GO:0005524">
    <property type="term" value="F:ATP binding"/>
    <property type="evidence" value="ECO:0007669"/>
    <property type="project" value="UniProtKB-KW"/>
</dbReference>
<dbReference type="Proteomes" id="UP000193334">
    <property type="component" value="Chromosome"/>
</dbReference>
<dbReference type="EMBL" id="CP021023">
    <property type="protein sequence ID" value="ARN57204.1"/>
    <property type="molecule type" value="Genomic_DNA"/>
</dbReference>
<dbReference type="AlphaFoldDB" id="A0A1W6LN69"/>
<dbReference type="STRING" id="1941349.STSP1_01602"/>
<dbReference type="PANTHER" id="PTHR30473">
    <property type="entry name" value="PROTEIN PHOH"/>
    <property type="match status" value="1"/>
</dbReference>
<comment type="similarity">
    <text evidence="2">Belongs to the PhoH family.</text>
</comment>
<protein>
    <recommendedName>
        <fullName evidence="6">PhoH-like protein</fullName>
    </recommendedName>
</protein>
<comment type="subcellular location">
    <subcellularLocation>
        <location evidence="1">Cytoplasm</location>
    </subcellularLocation>
</comment>
<evidence type="ECO:0000313" key="9">
    <source>
        <dbReference type="Proteomes" id="UP000193334"/>
    </source>
</evidence>
<keyword evidence="3" id="KW-0963">Cytoplasm</keyword>
<dbReference type="FunFam" id="3.40.50.300:FF:000013">
    <property type="entry name" value="PhoH family ATPase"/>
    <property type="match status" value="1"/>
</dbReference>
<sequence>MEKKITLASESIASLVFGPADEYLRQIRKAFDVRVSARGEEVKISGDSENCAKAAKAIERLEKTGKKRKEVSPEEARNIITQVSKTDLDPSAYSIEVYSHKAVVEPFTDGQADYLKQMIENDLTFCTGPAGTGKTYLAVAMAVSMLKKQQIRKIVLVRPAVEAGEKLGFLPGDIEAKVNPYLRPLFDSLEDLMEYGQMRKLMSLDVIEIIPLAFMRGRTLNEAVIICDEAQNTTPSQMMMFLTRLGRDSKMIVTGDLTQVDLEARNKSGLSDAIETLSDIDGVGCCELSRNDIVRHNLVQNIVKAYERRKEKLVEKVKREGMI</sequence>
<dbReference type="GO" id="GO:0003723">
    <property type="term" value="F:RNA binding"/>
    <property type="evidence" value="ECO:0007669"/>
    <property type="project" value="InterPro"/>
</dbReference>
<dbReference type="Gene3D" id="3.40.50.300">
    <property type="entry name" value="P-loop containing nucleotide triphosphate hydrolases"/>
    <property type="match status" value="1"/>
</dbReference>
<keyword evidence="5" id="KW-0067">ATP-binding</keyword>
<dbReference type="InterPro" id="IPR003714">
    <property type="entry name" value="PhoH"/>
</dbReference>
<evidence type="ECO:0000256" key="6">
    <source>
        <dbReference type="ARBA" id="ARBA00039970"/>
    </source>
</evidence>